<evidence type="ECO:0000256" key="4">
    <source>
        <dbReference type="ARBA" id="ARBA00022842"/>
    </source>
</evidence>
<dbReference type="PANTHER" id="PTHR31609">
    <property type="entry name" value="YDJC DEACETYLASE FAMILY MEMBER"/>
    <property type="match status" value="1"/>
</dbReference>
<dbReference type="PANTHER" id="PTHR31609:SF1">
    <property type="entry name" value="CARBOHYDRATE DEACETYLASE"/>
    <property type="match status" value="1"/>
</dbReference>
<dbReference type="InterPro" id="IPR022948">
    <property type="entry name" value="COD_ChbG_bac"/>
</dbReference>
<keyword evidence="4" id="KW-0460">Magnesium</keyword>
<proteinExistence type="predicted"/>
<dbReference type="AlphaFoldDB" id="A0A4Y8WIR1"/>
<evidence type="ECO:0000313" key="6">
    <source>
        <dbReference type="EMBL" id="TFH92536.1"/>
    </source>
</evidence>
<accession>A0A4Y8WIR1</accession>
<dbReference type="GO" id="GO:0000272">
    <property type="term" value="P:polysaccharide catabolic process"/>
    <property type="evidence" value="ECO:0007669"/>
    <property type="project" value="InterPro"/>
</dbReference>
<evidence type="ECO:0000256" key="2">
    <source>
        <dbReference type="ARBA" id="ARBA00022723"/>
    </source>
</evidence>
<gene>
    <name evidence="6" type="ORF">ELS82_06400</name>
</gene>
<dbReference type="GO" id="GO:0046872">
    <property type="term" value="F:metal ion binding"/>
    <property type="evidence" value="ECO:0007669"/>
    <property type="project" value="UniProtKB-KW"/>
</dbReference>
<name>A0A4Y8WIR1_9VIBR</name>
<dbReference type="SUPFAM" id="SSF88713">
    <property type="entry name" value="Glycoside hydrolase/deacetylase"/>
    <property type="match status" value="1"/>
</dbReference>
<keyword evidence="3" id="KW-0378">Hydrolase</keyword>
<evidence type="ECO:0000313" key="7">
    <source>
        <dbReference type="Proteomes" id="UP000297753"/>
    </source>
</evidence>
<dbReference type="OrthoDB" id="9774177at2"/>
<dbReference type="GO" id="GO:0016811">
    <property type="term" value="F:hydrolase activity, acting on carbon-nitrogen (but not peptide) bonds, in linear amides"/>
    <property type="evidence" value="ECO:0007669"/>
    <property type="project" value="InterPro"/>
</dbReference>
<keyword evidence="2" id="KW-0479">Metal-binding</keyword>
<keyword evidence="7" id="KW-1185">Reference proteome</keyword>
<dbReference type="Pfam" id="PF04794">
    <property type="entry name" value="YdjC"/>
    <property type="match status" value="1"/>
</dbReference>
<dbReference type="Gene3D" id="3.20.20.370">
    <property type="entry name" value="Glycoside hydrolase/deacetylase"/>
    <property type="match status" value="1"/>
</dbReference>
<dbReference type="InterPro" id="IPR006879">
    <property type="entry name" value="YdjC-like"/>
</dbReference>
<dbReference type="InterPro" id="IPR011330">
    <property type="entry name" value="Glyco_hydro/deAcase_b/a-brl"/>
</dbReference>
<dbReference type="CDD" id="cd10803">
    <property type="entry name" value="YdjC_EF3048_like"/>
    <property type="match status" value="1"/>
</dbReference>
<evidence type="ECO:0000256" key="5">
    <source>
        <dbReference type="ARBA" id="ARBA00023277"/>
    </source>
</evidence>
<evidence type="ECO:0000256" key="3">
    <source>
        <dbReference type="ARBA" id="ARBA00022801"/>
    </source>
</evidence>
<organism evidence="6 7">
    <name type="scientific">Vibrio ouci</name>
    <dbReference type="NCBI Taxonomy" id="2499078"/>
    <lineage>
        <taxon>Bacteria</taxon>
        <taxon>Pseudomonadati</taxon>
        <taxon>Pseudomonadota</taxon>
        <taxon>Gammaproteobacteria</taxon>
        <taxon>Vibrionales</taxon>
        <taxon>Vibrionaceae</taxon>
        <taxon>Vibrio</taxon>
    </lineage>
</organism>
<comment type="caution">
    <text evidence="6">The sequence shown here is derived from an EMBL/GenBank/DDBJ whole genome shotgun (WGS) entry which is preliminary data.</text>
</comment>
<evidence type="ECO:0000256" key="1">
    <source>
        <dbReference type="ARBA" id="ARBA00001946"/>
    </source>
</evidence>
<reference evidence="6 7" key="1">
    <citation type="submission" date="2019-01" db="EMBL/GenBank/DDBJ databases">
        <title>Vibrio BEI176 sp. nov, a marine bacterium isolated from China: eastern marignal seas.</title>
        <authorList>
            <person name="Li B."/>
        </authorList>
    </citation>
    <scope>NUCLEOTIDE SEQUENCE [LARGE SCALE GENOMIC DNA]</scope>
    <source>
        <strain evidence="6 7">BEI176</strain>
    </source>
</reference>
<dbReference type="RefSeq" id="WP_134834737.1">
    <property type="nucleotide sequence ID" value="NZ_SATR01000006.1"/>
</dbReference>
<dbReference type="EMBL" id="SATR01000006">
    <property type="protein sequence ID" value="TFH92536.1"/>
    <property type="molecule type" value="Genomic_DNA"/>
</dbReference>
<keyword evidence="5" id="KW-0119">Carbohydrate metabolism</keyword>
<dbReference type="Proteomes" id="UP000297753">
    <property type="component" value="Unassembled WGS sequence"/>
</dbReference>
<comment type="cofactor">
    <cofactor evidence="1">
        <name>Mg(2+)</name>
        <dbReference type="ChEBI" id="CHEBI:18420"/>
    </cofactor>
</comment>
<dbReference type="GO" id="GO:0019213">
    <property type="term" value="F:deacetylase activity"/>
    <property type="evidence" value="ECO:0007669"/>
    <property type="project" value="TreeGrafter"/>
</dbReference>
<protein>
    <submittedName>
        <fullName evidence="6">Carbohydrate deacetylase</fullName>
    </submittedName>
</protein>
<sequence>MKLILNADDFGLTESVNNAIVDCFKAGVVKSTTIMMNQPGTEHAVGLYKQGLIPEVGLHFTVTAGRPLSKPEEVSTLVDDAGNFLSQNQLFSKHDVCPQQVAKELRAQYQAAIDVGLKINHIDSHHFAGVFSPLKVAFITVANEIGLPVRRVDNVTPGQDLLNVATPDAFDMSFFADGADEKHLKTLLSAYKEQMPSGILELMCHPADTVTAELNTLSSYCEKRVEERTILTSPALLEWMKAEGVEPVGYSYFD</sequence>